<name>A0ABD2VZ76_9HYME</name>
<feature type="compositionally biased region" description="Basic and acidic residues" evidence="1">
    <location>
        <begin position="28"/>
        <end position="46"/>
    </location>
</feature>
<sequence>MNKLNKLGPLSLRSSRQLIPTFNWCRMFSDDETPKPKVEPSPDLEKKKKKRKRPMYSPTPQIPLRLEDLEEPTNCCMSGCANCVWIDYAEKLSIFMKNSPGHVQKVLMEKVQDPNMRAFLSMELRVRKIIE</sequence>
<dbReference type="Pfam" id="PF09791">
    <property type="entry name" value="Oxidored-like"/>
    <property type="match status" value="1"/>
</dbReference>
<evidence type="ECO:0000313" key="3">
    <source>
        <dbReference type="EMBL" id="KAL3386061.1"/>
    </source>
</evidence>
<dbReference type="Proteomes" id="UP001627154">
    <property type="component" value="Unassembled WGS sequence"/>
</dbReference>
<protein>
    <recommendedName>
        <fullName evidence="2">Oxidoreductase-like domain-containing protein</fullName>
    </recommendedName>
</protein>
<keyword evidence="4" id="KW-1185">Reference proteome</keyword>
<gene>
    <name evidence="3" type="ORF">TKK_018285</name>
</gene>
<comment type="caution">
    <text evidence="3">The sequence shown here is derived from an EMBL/GenBank/DDBJ whole genome shotgun (WGS) entry which is preliminary data.</text>
</comment>
<dbReference type="PANTHER" id="PTHR21193">
    <property type="entry name" value="OXIDOREDUCTASE-LIKE DOMAIN-CONTAINING PROTEIN 1"/>
    <property type="match status" value="1"/>
</dbReference>
<dbReference type="InterPro" id="IPR039251">
    <property type="entry name" value="OXLD1"/>
</dbReference>
<evidence type="ECO:0000313" key="4">
    <source>
        <dbReference type="Proteomes" id="UP001627154"/>
    </source>
</evidence>
<dbReference type="EMBL" id="JBJJXI010000148">
    <property type="protein sequence ID" value="KAL3386061.1"/>
    <property type="molecule type" value="Genomic_DNA"/>
</dbReference>
<proteinExistence type="predicted"/>
<organism evidence="3 4">
    <name type="scientific">Trichogramma kaykai</name>
    <dbReference type="NCBI Taxonomy" id="54128"/>
    <lineage>
        <taxon>Eukaryota</taxon>
        <taxon>Metazoa</taxon>
        <taxon>Ecdysozoa</taxon>
        <taxon>Arthropoda</taxon>
        <taxon>Hexapoda</taxon>
        <taxon>Insecta</taxon>
        <taxon>Pterygota</taxon>
        <taxon>Neoptera</taxon>
        <taxon>Endopterygota</taxon>
        <taxon>Hymenoptera</taxon>
        <taxon>Apocrita</taxon>
        <taxon>Proctotrupomorpha</taxon>
        <taxon>Chalcidoidea</taxon>
        <taxon>Trichogrammatidae</taxon>
        <taxon>Trichogramma</taxon>
    </lineage>
</organism>
<feature type="region of interest" description="Disordered" evidence="1">
    <location>
        <begin position="28"/>
        <end position="61"/>
    </location>
</feature>
<reference evidence="3 4" key="1">
    <citation type="journal article" date="2024" name="bioRxiv">
        <title>A reference genome for Trichogramma kaykai: A tiny desert-dwelling parasitoid wasp with competing sex-ratio distorters.</title>
        <authorList>
            <person name="Culotta J."/>
            <person name="Lindsey A.R."/>
        </authorList>
    </citation>
    <scope>NUCLEOTIDE SEQUENCE [LARGE SCALE GENOMIC DNA]</scope>
    <source>
        <strain evidence="3 4">KSX58</strain>
    </source>
</reference>
<feature type="domain" description="Oxidoreductase-like" evidence="2">
    <location>
        <begin position="70"/>
        <end position="96"/>
    </location>
</feature>
<dbReference type="InterPro" id="IPR019180">
    <property type="entry name" value="Oxidoreductase-like_N"/>
</dbReference>
<evidence type="ECO:0000256" key="1">
    <source>
        <dbReference type="SAM" id="MobiDB-lite"/>
    </source>
</evidence>
<dbReference type="PANTHER" id="PTHR21193:SF3">
    <property type="entry name" value="OXIDOREDUCTASE-LIKE DOMAIN-CONTAINING PROTEIN 1"/>
    <property type="match status" value="1"/>
</dbReference>
<dbReference type="AlphaFoldDB" id="A0ABD2VZ76"/>
<evidence type="ECO:0000259" key="2">
    <source>
        <dbReference type="Pfam" id="PF09791"/>
    </source>
</evidence>
<accession>A0ABD2VZ76</accession>